<dbReference type="PANTHER" id="PTHR45947:SF3">
    <property type="entry name" value="SULFOQUINOVOSYL TRANSFERASE SQD2"/>
    <property type="match status" value="1"/>
</dbReference>
<gene>
    <name evidence="2" type="ORF">ATY89_08575</name>
</gene>
<dbReference type="EMBL" id="CP013694">
    <property type="protein sequence ID" value="ALU29979.1"/>
    <property type="molecule type" value="Genomic_DNA"/>
</dbReference>
<protein>
    <recommendedName>
        <fullName evidence="1">Glycosyl transferase family 1 domain-containing protein</fullName>
    </recommendedName>
</protein>
<dbReference type="SUPFAM" id="SSF53756">
    <property type="entry name" value="UDP-Glycosyltransferase/glycogen phosphorylase"/>
    <property type="match status" value="1"/>
</dbReference>
<reference evidence="2 3" key="1">
    <citation type="submission" date="2015-12" db="EMBL/GenBank/DDBJ databases">
        <title>A stable core within a dynamic pangenome in Sulfolobus acidocaldarius.</title>
        <authorList>
            <person name="Anderson R."/>
            <person name="Kouris A."/>
            <person name="Seward C."/>
            <person name="Campbell K."/>
            <person name="Whitaker R."/>
        </authorList>
    </citation>
    <scope>NUCLEOTIDE SEQUENCE [LARGE SCALE GENOMIC DNA]</scope>
    <source>
        <strain evidence="2 3">GG12-C01-09</strain>
    </source>
</reference>
<dbReference type="CDD" id="cd03801">
    <property type="entry name" value="GT4_PimA-like"/>
    <property type="match status" value="1"/>
</dbReference>
<proteinExistence type="predicted"/>
<dbReference type="PANTHER" id="PTHR45947">
    <property type="entry name" value="SULFOQUINOVOSYL TRANSFERASE SQD2"/>
    <property type="match status" value="1"/>
</dbReference>
<accession>A0A0U3FI88</accession>
<feature type="domain" description="Glycosyl transferase family 1" evidence="1">
    <location>
        <begin position="195"/>
        <end position="330"/>
    </location>
</feature>
<dbReference type="Pfam" id="PF00534">
    <property type="entry name" value="Glycos_transf_1"/>
    <property type="match status" value="1"/>
</dbReference>
<sequence>MDFVFFTDPLTSVYGAVRPALTVSKELARRGHDVTILTPYSMLSDFHKVRIAEIKEKIQRSGKTVLTKIPLLREWMKALILPYVHEREKSESLVINTSSSLITEADAYYGQGQITKAIDDMSQSRDFPLRYKVIHKFIRGMLVNLEKRLMMQFRENSALFITNSNFTKSLYESWGIKVDHVIYPPLDLEVFRPTTQKPSRDYVLAYLGIRGKETNLKVIKELARQGVKIKAFGKSSKEYEKELSSQNIEILGYVDDNTLVDLYTNALFTLFTFTHEPFGYIPVESMACGTPVITYDKQGPKNTVSHNRTGWLVSNDEELVREAIRIWKQGYDESSIKNKCLANAQEYDVKKIADEWLNCLNQLRCGVKS</sequence>
<dbReference type="Gene3D" id="3.40.50.2000">
    <property type="entry name" value="Glycogen Phosphorylase B"/>
    <property type="match status" value="2"/>
</dbReference>
<name>A0A0U3FI88_9CREN</name>
<evidence type="ECO:0000313" key="3">
    <source>
        <dbReference type="Proteomes" id="UP000065473"/>
    </source>
</evidence>
<dbReference type="InterPro" id="IPR050194">
    <property type="entry name" value="Glycosyltransferase_grp1"/>
</dbReference>
<dbReference type="GO" id="GO:0016757">
    <property type="term" value="F:glycosyltransferase activity"/>
    <property type="evidence" value="ECO:0007669"/>
    <property type="project" value="InterPro"/>
</dbReference>
<dbReference type="Proteomes" id="UP000065473">
    <property type="component" value="Chromosome"/>
</dbReference>
<dbReference type="AlphaFoldDB" id="A0A0U3FI88"/>
<organism evidence="2 3">
    <name type="scientific">Sulfolobus acidocaldarius</name>
    <dbReference type="NCBI Taxonomy" id="2285"/>
    <lineage>
        <taxon>Archaea</taxon>
        <taxon>Thermoproteota</taxon>
        <taxon>Thermoprotei</taxon>
        <taxon>Sulfolobales</taxon>
        <taxon>Sulfolobaceae</taxon>
        <taxon>Sulfolobus</taxon>
    </lineage>
</organism>
<dbReference type="RefSeq" id="WP_061952165.1">
    <property type="nucleotide sequence ID" value="NZ_CP013694.1"/>
</dbReference>
<dbReference type="InterPro" id="IPR001296">
    <property type="entry name" value="Glyco_trans_1"/>
</dbReference>
<evidence type="ECO:0000313" key="2">
    <source>
        <dbReference type="EMBL" id="ALU29979.1"/>
    </source>
</evidence>
<evidence type="ECO:0000259" key="1">
    <source>
        <dbReference type="Pfam" id="PF00534"/>
    </source>
</evidence>